<keyword evidence="2" id="KW-1185">Reference proteome</keyword>
<protein>
    <submittedName>
        <fullName evidence="1">Uncharacterized protein</fullName>
    </submittedName>
</protein>
<organism evidence="1 2">
    <name type="scientific">Avena sativa</name>
    <name type="common">Oat</name>
    <dbReference type="NCBI Taxonomy" id="4498"/>
    <lineage>
        <taxon>Eukaryota</taxon>
        <taxon>Viridiplantae</taxon>
        <taxon>Streptophyta</taxon>
        <taxon>Embryophyta</taxon>
        <taxon>Tracheophyta</taxon>
        <taxon>Spermatophyta</taxon>
        <taxon>Magnoliopsida</taxon>
        <taxon>Liliopsida</taxon>
        <taxon>Poales</taxon>
        <taxon>Poaceae</taxon>
        <taxon>BOP clade</taxon>
        <taxon>Pooideae</taxon>
        <taxon>Poodae</taxon>
        <taxon>Poeae</taxon>
        <taxon>Poeae Chloroplast Group 1 (Aveneae type)</taxon>
        <taxon>Aveninae</taxon>
        <taxon>Avena</taxon>
    </lineage>
</organism>
<reference evidence="1" key="1">
    <citation type="submission" date="2021-05" db="EMBL/GenBank/DDBJ databases">
        <authorList>
            <person name="Scholz U."/>
            <person name="Mascher M."/>
            <person name="Fiebig A."/>
        </authorList>
    </citation>
    <scope>NUCLEOTIDE SEQUENCE [LARGE SCALE GENOMIC DNA]</scope>
</reference>
<evidence type="ECO:0000313" key="2">
    <source>
        <dbReference type="Proteomes" id="UP001732700"/>
    </source>
</evidence>
<accession>A0ACD5UFK6</accession>
<evidence type="ECO:0000313" key="1">
    <source>
        <dbReference type="EnsemblPlants" id="AVESA.00010b.r2.2AG0238900.1.CDS"/>
    </source>
</evidence>
<sequence length="514" mass="57126">MELTGATILSIALVSLAILVSLLRRKSASSSKKKWPPGPRSLPFIGSLLHLLTSEPQVALRDLARKYGPVMYLRLGQVDTVVISSPAAAQEVLRDNTLNFSSRPSILASEIICYGNTDIAFAPYGAYWRTLRKLCTVELLSARKVRQFAPIRDCETLSLVENVRAAGGAGKPVNLAGLLLLCANSITAKAAFGEVCGAELREQFLSAMEVGVRLGGGFSVGDLFPSLGFVDVVTGLKRRVWRAHRQLDAVFDTIIAQSQARREKKNNMAGTTEDDDLLSVILRIKDQGELEFPIDTTNIKAIILDLFIGGTETTSTSVEWIMSELMRNPEVMAKVQAEVRRTWDNEKQQDHEGLIEEMQYMRMVVKEGLRLHPPLPLMIPHLCGETCDIGGLRVVKGSRVMVNAWAIGRNPEYWHDAEDFRPERFLDSKLDYKGTNFEYLPFGSGRRMCPGSNFGLAALELILARLLYYFNWSLPAGIRPDQVDMKMIVGATAKRRNPLDLVATPYIVPMESQR</sequence>
<dbReference type="Proteomes" id="UP001732700">
    <property type="component" value="Chromosome 2A"/>
</dbReference>
<dbReference type="EnsemblPlants" id="AVESA.00010b.r2.2AG0238900.1">
    <property type="protein sequence ID" value="AVESA.00010b.r2.2AG0238900.1.CDS"/>
    <property type="gene ID" value="AVESA.00010b.r2.2AG0238900"/>
</dbReference>
<name>A0ACD5UFK6_AVESA</name>
<reference evidence="1" key="2">
    <citation type="submission" date="2025-09" db="UniProtKB">
        <authorList>
            <consortium name="EnsemblPlants"/>
        </authorList>
    </citation>
    <scope>IDENTIFICATION</scope>
</reference>
<proteinExistence type="predicted"/>